<keyword evidence="5" id="KW-0998">Cell outer membrane</keyword>
<keyword evidence="3" id="KW-0472">Membrane</keyword>
<evidence type="ECO:0000256" key="2">
    <source>
        <dbReference type="ARBA" id="ARBA00022729"/>
    </source>
</evidence>
<dbReference type="PROSITE" id="PS51257">
    <property type="entry name" value="PROKAR_LIPOPROTEIN"/>
    <property type="match status" value="1"/>
</dbReference>
<sequence>MRDWSRTLTLLFMTAALAACQSNFGGGPRYDPNSIEGQWFDPNGILSTFSDGQFETRTTDTNTLLATGKYTYTGPRVVQIDLRSLVRNSSSKVNCSLASPSRLNCTSSTGSQFSLTRRTA</sequence>
<keyword evidence="4" id="KW-0564">Palmitate</keyword>
<evidence type="ECO:0000256" key="6">
    <source>
        <dbReference type="ARBA" id="ARBA00023288"/>
    </source>
</evidence>
<dbReference type="Proteomes" id="UP001196509">
    <property type="component" value="Unassembled WGS sequence"/>
</dbReference>
<evidence type="ECO:0008006" key="11">
    <source>
        <dbReference type="Google" id="ProtNLM"/>
    </source>
</evidence>
<dbReference type="Pfam" id="PF26368">
    <property type="entry name" value="OMP10"/>
    <property type="match status" value="1"/>
</dbReference>
<dbReference type="InterPro" id="IPR049857">
    <property type="entry name" value="Omp10-like"/>
</dbReference>
<gene>
    <name evidence="9" type="ORF">K1W69_18240</name>
</gene>
<comment type="caution">
    <text evidence="9">The sequence shown here is derived from an EMBL/GenBank/DDBJ whole genome shotgun (WGS) entry which is preliminary data.</text>
</comment>
<organism evidence="9 10">
    <name type="scientific">Flavimaribacter sediminis</name>
    <dbReference type="NCBI Taxonomy" id="2865987"/>
    <lineage>
        <taxon>Bacteria</taxon>
        <taxon>Pseudomonadati</taxon>
        <taxon>Pseudomonadota</taxon>
        <taxon>Alphaproteobacteria</taxon>
        <taxon>Hyphomicrobiales</taxon>
        <taxon>Rhizobiaceae</taxon>
        <taxon>Flavimaribacter</taxon>
    </lineage>
</organism>
<reference evidence="9" key="1">
    <citation type="submission" date="2021-08" db="EMBL/GenBank/DDBJ databases">
        <title>Hoeflea bacterium WL0058 sp. nov., isolated from the sediment.</title>
        <authorList>
            <person name="Wang L."/>
            <person name="Zhang D."/>
        </authorList>
    </citation>
    <scope>NUCLEOTIDE SEQUENCE</scope>
    <source>
        <strain evidence="9">WL0058</strain>
    </source>
</reference>
<comment type="subcellular location">
    <subcellularLocation>
        <location evidence="1">Cell outer membrane</location>
        <topology evidence="1">Lipid-anchor</topology>
    </subcellularLocation>
</comment>
<keyword evidence="6" id="KW-0449">Lipoprotein</keyword>
<evidence type="ECO:0000256" key="3">
    <source>
        <dbReference type="ARBA" id="ARBA00023136"/>
    </source>
</evidence>
<comment type="similarity">
    <text evidence="7">Belongs to the rhizobiaceae omp10 lipoprotein family.</text>
</comment>
<dbReference type="RefSeq" id="WP_220229847.1">
    <property type="nucleotide sequence ID" value="NZ_JAICBX010000003.1"/>
</dbReference>
<dbReference type="EMBL" id="JAICBX010000003">
    <property type="protein sequence ID" value="MBW8639142.1"/>
    <property type="molecule type" value="Genomic_DNA"/>
</dbReference>
<keyword evidence="10" id="KW-1185">Reference proteome</keyword>
<evidence type="ECO:0000256" key="5">
    <source>
        <dbReference type="ARBA" id="ARBA00023237"/>
    </source>
</evidence>
<evidence type="ECO:0000256" key="4">
    <source>
        <dbReference type="ARBA" id="ARBA00023139"/>
    </source>
</evidence>
<evidence type="ECO:0000256" key="7">
    <source>
        <dbReference type="ARBA" id="ARBA00044505"/>
    </source>
</evidence>
<name>A0AAE3D2I6_9HYPH</name>
<protein>
    <recommendedName>
        <fullName evidence="11">Lipocalin-like domain-containing protein</fullName>
    </recommendedName>
</protein>
<evidence type="ECO:0000256" key="1">
    <source>
        <dbReference type="ARBA" id="ARBA00004459"/>
    </source>
</evidence>
<accession>A0AAE3D2I6</accession>
<dbReference type="AlphaFoldDB" id="A0AAE3D2I6"/>
<evidence type="ECO:0000313" key="9">
    <source>
        <dbReference type="EMBL" id="MBW8639142.1"/>
    </source>
</evidence>
<keyword evidence="2 8" id="KW-0732">Signal</keyword>
<evidence type="ECO:0000256" key="8">
    <source>
        <dbReference type="SAM" id="SignalP"/>
    </source>
</evidence>
<evidence type="ECO:0000313" key="10">
    <source>
        <dbReference type="Proteomes" id="UP001196509"/>
    </source>
</evidence>
<feature type="chain" id="PRO_5042296279" description="Lipocalin-like domain-containing protein" evidence="8">
    <location>
        <begin position="19"/>
        <end position="120"/>
    </location>
</feature>
<proteinExistence type="inferred from homology"/>
<feature type="signal peptide" evidence="8">
    <location>
        <begin position="1"/>
        <end position="18"/>
    </location>
</feature>